<evidence type="ECO:0000313" key="1">
    <source>
        <dbReference type="EMBL" id="KAG7306336.1"/>
    </source>
</evidence>
<evidence type="ECO:0000313" key="2">
    <source>
        <dbReference type="Proteomes" id="UP000823941"/>
    </source>
</evidence>
<protein>
    <submittedName>
        <fullName evidence="1">Uncharacterized protein</fullName>
    </submittedName>
</protein>
<sequence length="115" mass="12717">MLHSVIRKRDATMAERGGSETAVAPGEVVSELMHSLEAHTVFGRSGKSLHKVHGLVMVRWVSVNGRRRWHWRALGATDGWAGLQEARLRAAVAMATPPAVFVIKYPVFFSQLTKV</sequence>
<proteinExistence type="predicted"/>
<gene>
    <name evidence="1" type="ORF">JYU34_008953</name>
</gene>
<comment type="caution">
    <text evidence="1">The sequence shown here is derived from an EMBL/GenBank/DDBJ whole genome shotgun (WGS) entry which is preliminary data.</text>
</comment>
<dbReference type="EMBL" id="JAHIBW010000012">
    <property type="protein sequence ID" value="KAG7306336.1"/>
    <property type="molecule type" value="Genomic_DNA"/>
</dbReference>
<reference evidence="1 2" key="1">
    <citation type="submission" date="2021-06" db="EMBL/GenBank/DDBJ databases">
        <title>A haploid diamondback moth (Plutella xylostella L.) genome assembly resolves 31 chromosomes and identifies a diamide resistance mutation.</title>
        <authorList>
            <person name="Ward C.M."/>
            <person name="Perry K.D."/>
            <person name="Baker G."/>
            <person name="Powis K."/>
            <person name="Heckel D.G."/>
            <person name="Baxter S.W."/>
        </authorList>
    </citation>
    <scope>NUCLEOTIDE SEQUENCE [LARGE SCALE GENOMIC DNA]</scope>
    <source>
        <strain evidence="1 2">LV</strain>
        <tissue evidence="1">Single pupa</tissue>
    </source>
</reference>
<accession>A0ABQ7QMC3</accession>
<keyword evidence="2" id="KW-1185">Reference proteome</keyword>
<name>A0ABQ7QMC3_PLUXY</name>
<organism evidence="1 2">
    <name type="scientific">Plutella xylostella</name>
    <name type="common">Diamondback moth</name>
    <name type="synonym">Plutella maculipennis</name>
    <dbReference type="NCBI Taxonomy" id="51655"/>
    <lineage>
        <taxon>Eukaryota</taxon>
        <taxon>Metazoa</taxon>
        <taxon>Ecdysozoa</taxon>
        <taxon>Arthropoda</taxon>
        <taxon>Hexapoda</taxon>
        <taxon>Insecta</taxon>
        <taxon>Pterygota</taxon>
        <taxon>Neoptera</taxon>
        <taxon>Endopterygota</taxon>
        <taxon>Lepidoptera</taxon>
        <taxon>Glossata</taxon>
        <taxon>Ditrysia</taxon>
        <taxon>Yponomeutoidea</taxon>
        <taxon>Plutellidae</taxon>
        <taxon>Plutella</taxon>
    </lineage>
</organism>
<dbReference type="Proteomes" id="UP000823941">
    <property type="component" value="Chromosome 12"/>
</dbReference>